<accession>A0AA38TUK8</accession>
<dbReference type="AlphaFoldDB" id="A0AA38TUK8"/>
<dbReference type="PANTHER" id="PTHR10426:SF105">
    <property type="entry name" value="STRICTOSIDINE SYNTHASE-RELATED"/>
    <property type="match status" value="1"/>
</dbReference>
<feature type="domain" description="Strictosidine synthase conserved region" evidence="6">
    <location>
        <begin position="149"/>
        <end position="234"/>
    </location>
</feature>
<evidence type="ECO:0000313" key="7">
    <source>
        <dbReference type="EMBL" id="KAJ9567330.1"/>
    </source>
</evidence>
<evidence type="ECO:0000256" key="1">
    <source>
        <dbReference type="ARBA" id="ARBA00004116"/>
    </source>
</evidence>
<protein>
    <recommendedName>
        <fullName evidence="6">Strictosidine synthase conserved region domain-containing protein</fullName>
    </recommendedName>
</protein>
<evidence type="ECO:0000256" key="2">
    <source>
        <dbReference type="ARBA" id="ARBA00009191"/>
    </source>
</evidence>
<organism evidence="7 8">
    <name type="scientific">Centaurea solstitialis</name>
    <name type="common">yellow star-thistle</name>
    <dbReference type="NCBI Taxonomy" id="347529"/>
    <lineage>
        <taxon>Eukaryota</taxon>
        <taxon>Viridiplantae</taxon>
        <taxon>Streptophyta</taxon>
        <taxon>Embryophyta</taxon>
        <taxon>Tracheophyta</taxon>
        <taxon>Spermatophyta</taxon>
        <taxon>Magnoliopsida</taxon>
        <taxon>eudicotyledons</taxon>
        <taxon>Gunneridae</taxon>
        <taxon>Pentapetalae</taxon>
        <taxon>asterids</taxon>
        <taxon>campanulids</taxon>
        <taxon>Asterales</taxon>
        <taxon>Asteraceae</taxon>
        <taxon>Carduoideae</taxon>
        <taxon>Cardueae</taxon>
        <taxon>Centaureinae</taxon>
        <taxon>Centaurea</taxon>
    </lineage>
</organism>
<dbReference type="EMBL" id="JARYMX010000001">
    <property type="protein sequence ID" value="KAJ9567330.1"/>
    <property type="molecule type" value="Genomic_DNA"/>
</dbReference>
<evidence type="ECO:0000256" key="4">
    <source>
        <dbReference type="ARBA" id="ARBA00023180"/>
    </source>
</evidence>
<keyword evidence="3" id="KW-0926">Vacuole</keyword>
<dbReference type="InterPro" id="IPR018119">
    <property type="entry name" value="Strictosidine_synth_cons-reg"/>
</dbReference>
<proteinExistence type="inferred from homology"/>
<feature type="chain" id="PRO_5041310215" description="Strictosidine synthase conserved region domain-containing protein" evidence="5">
    <location>
        <begin position="28"/>
        <end position="509"/>
    </location>
</feature>
<dbReference type="PANTHER" id="PTHR10426">
    <property type="entry name" value="STRICTOSIDINE SYNTHASE-RELATED"/>
    <property type="match status" value="1"/>
</dbReference>
<comment type="similarity">
    <text evidence="2">Belongs to the strictosidine synthase family.</text>
</comment>
<evidence type="ECO:0000256" key="5">
    <source>
        <dbReference type="SAM" id="SignalP"/>
    </source>
</evidence>
<dbReference type="SUPFAM" id="SSF63829">
    <property type="entry name" value="Calcium-dependent phosphotriesterase"/>
    <property type="match status" value="1"/>
</dbReference>
<dbReference type="GO" id="GO:0016787">
    <property type="term" value="F:hydrolase activity"/>
    <property type="evidence" value="ECO:0007669"/>
    <property type="project" value="TreeGrafter"/>
</dbReference>
<keyword evidence="4" id="KW-0325">Glycoprotein</keyword>
<dbReference type="Pfam" id="PF03088">
    <property type="entry name" value="Str_synth"/>
    <property type="match status" value="1"/>
</dbReference>
<dbReference type="GO" id="GO:0012505">
    <property type="term" value="C:endomembrane system"/>
    <property type="evidence" value="ECO:0007669"/>
    <property type="project" value="TreeGrafter"/>
</dbReference>
<keyword evidence="8" id="KW-1185">Reference proteome</keyword>
<dbReference type="InterPro" id="IPR011042">
    <property type="entry name" value="6-blade_b-propeller_TolB-like"/>
</dbReference>
<reference evidence="7" key="1">
    <citation type="submission" date="2023-03" db="EMBL/GenBank/DDBJ databases">
        <title>Chromosome-scale reference genome and RAD-based genetic map of yellow starthistle (Centaurea solstitialis) reveal putative structural variation and QTLs associated with invader traits.</title>
        <authorList>
            <person name="Reatini B."/>
            <person name="Cang F.A."/>
            <person name="Jiang Q."/>
            <person name="Mckibben M.T.W."/>
            <person name="Barker M.S."/>
            <person name="Rieseberg L.H."/>
            <person name="Dlugosch K.M."/>
        </authorList>
    </citation>
    <scope>NUCLEOTIDE SEQUENCE</scope>
    <source>
        <strain evidence="7">CAN-66</strain>
        <tissue evidence="7">Leaf</tissue>
    </source>
</reference>
<comment type="caution">
    <text evidence="7">The sequence shown here is derived from an EMBL/GenBank/DDBJ whole genome shotgun (WGS) entry which is preliminary data.</text>
</comment>
<dbReference type="GO" id="GO:0005773">
    <property type="term" value="C:vacuole"/>
    <property type="evidence" value="ECO:0007669"/>
    <property type="project" value="UniProtKB-SubCell"/>
</dbReference>
<sequence>MATSRVQASMLFVCVAFLCVFENVVTAQFTRFNKLILPQGVTGPESAAFRGLTAEGPFTTVTDGRILKYQGPDIGFVDFAYTSPARTKQFCDGTTDPDKGPICGRPVALSYQPTTGLLYIADAYLGFLVVGPNGGLATQLAGGFQFLTGVDVDLLTGLVYLSDASLTYQIRNTTQPGFQPDSTARLLRYNPLTREVSVLLSGLSGGGGPAVSVDSTFVMISELYGMRVLKYWLVGARANTAQLLLNIDGNPGKIKRAERLGEFWVAVSIGQRPRRPTIIPQGLRINSNGVVLQTVPFDREFLNRTISLVQEQSGRLYSRFREVRDVAQSTHSPDDPPIDEDPSYAITGWCSSSGGDDESSSETGYVKPIVSMIRRKSIINPDALLICCQRKSVADPSLKAVPAFRGLRVEGPFTTVTDGRILKWQGPNVGFVDFAYTSPARTKQFCDGTTDPDKGPICGRPLALSFQPTTSLLYITDAYLGLLVVGPKGGLATQLAGGFKLLTGIDVNC</sequence>
<gene>
    <name evidence="7" type="ORF">OSB04_003296</name>
</gene>
<comment type="subcellular location">
    <subcellularLocation>
        <location evidence="1">Vacuole</location>
    </subcellularLocation>
</comment>
<dbReference type="Proteomes" id="UP001172457">
    <property type="component" value="Chromosome 1"/>
</dbReference>
<evidence type="ECO:0000313" key="8">
    <source>
        <dbReference type="Proteomes" id="UP001172457"/>
    </source>
</evidence>
<evidence type="ECO:0000259" key="6">
    <source>
        <dbReference type="Pfam" id="PF03088"/>
    </source>
</evidence>
<feature type="signal peptide" evidence="5">
    <location>
        <begin position="1"/>
        <end position="27"/>
    </location>
</feature>
<keyword evidence="5" id="KW-0732">Signal</keyword>
<name>A0AA38TUK8_9ASTR</name>
<evidence type="ECO:0000256" key="3">
    <source>
        <dbReference type="ARBA" id="ARBA00022554"/>
    </source>
</evidence>
<dbReference type="Gene3D" id="2.120.10.30">
    <property type="entry name" value="TolB, C-terminal domain"/>
    <property type="match status" value="2"/>
</dbReference>